<evidence type="ECO:0000313" key="1">
    <source>
        <dbReference type="EMBL" id="TPX50315.1"/>
    </source>
</evidence>
<sequence>MPGSEITSVFKFQRLEPDAVFGEVITAESCHFISKQHCQTYPAEYSNNNSLCIMQGVNRQKRHRTREIEIWRCLEFFNPIMQKVYDM</sequence>
<gene>
    <name evidence="1" type="ORF">SeMB42_g02302</name>
</gene>
<dbReference type="VEuPathDB" id="FungiDB:SeMB42_g02302"/>
<proteinExistence type="predicted"/>
<comment type="caution">
    <text evidence="1">The sequence shown here is derived from an EMBL/GenBank/DDBJ whole genome shotgun (WGS) entry which is preliminary data.</text>
</comment>
<name>A0A507DG50_9FUNG</name>
<dbReference type="Proteomes" id="UP000317494">
    <property type="component" value="Unassembled WGS sequence"/>
</dbReference>
<protein>
    <submittedName>
        <fullName evidence="1">Uncharacterized protein</fullName>
    </submittedName>
</protein>
<organism evidence="1 2">
    <name type="scientific">Synchytrium endobioticum</name>
    <dbReference type="NCBI Taxonomy" id="286115"/>
    <lineage>
        <taxon>Eukaryota</taxon>
        <taxon>Fungi</taxon>
        <taxon>Fungi incertae sedis</taxon>
        <taxon>Chytridiomycota</taxon>
        <taxon>Chytridiomycota incertae sedis</taxon>
        <taxon>Chytridiomycetes</taxon>
        <taxon>Synchytriales</taxon>
        <taxon>Synchytriaceae</taxon>
        <taxon>Synchytrium</taxon>
    </lineage>
</organism>
<reference evidence="1 2" key="1">
    <citation type="journal article" date="2019" name="Sci. Rep.">
        <title>Comparative genomics of chytrid fungi reveal insights into the obligate biotrophic and pathogenic lifestyle of Synchytrium endobioticum.</title>
        <authorList>
            <person name="van de Vossenberg B.T.L.H."/>
            <person name="Warris S."/>
            <person name="Nguyen H.D.T."/>
            <person name="van Gent-Pelzer M.P.E."/>
            <person name="Joly D.L."/>
            <person name="van de Geest H.C."/>
            <person name="Bonants P.J.M."/>
            <person name="Smith D.S."/>
            <person name="Levesque C.A."/>
            <person name="van der Lee T.A.J."/>
        </authorList>
    </citation>
    <scope>NUCLEOTIDE SEQUENCE [LARGE SCALE GENOMIC DNA]</scope>
    <source>
        <strain evidence="1 2">MB42</strain>
    </source>
</reference>
<evidence type="ECO:0000313" key="2">
    <source>
        <dbReference type="Proteomes" id="UP000317494"/>
    </source>
</evidence>
<accession>A0A507DG50</accession>
<keyword evidence="2" id="KW-1185">Reference proteome</keyword>
<dbReference type="AlphaFoldDB" id="A0A507DG50"/>
<dbReference type="EMBL" id="QEAN01000069">
    <property type="protein sequence ID" value="TPX50315.1"/>
    <property type="molecule type" value="Genomic_DNA"/>
</dbReference>